<comment type="similarity">
    <text evidence="1">Belongs to the LOB domain-containing protein family.</text>
</comment>
<accession>A0ABD3SAI4</accession>
<feature type="domain" description="LOB" evidence="2">
    <location>
        <begin position="11"/>
        <end position="112"/>
    </location>
</feature>
<dbReference type="EMBL" id="JBJXBP010000007">
    <property type="protein sequence ID" value="KAL3821433.1"/>
    <property type="molecule type" value="Genomic_DNA"/>
</dbReference>
<protein>
    <recommendedName>
        <fullName evidence="2">LOB domain-containing protein</fullName>
    </recommendedName>
</protein>
<dbReference type="PANTHER" id="PTHR31301">
    <property type="entry name" value="LOB DOMAIN-CONTAINING PROTEIN 4-RELATED"/>
    <property type="match status" value="1"/>
</dbReference>
<comment type="caution">
    <text evidence="3">The sequence shown here is derived from an EMBL/GenBank/DDBJ whole genome shotgun (WGS) entry which is preliminary data.</text>
</comment>
<name>A0ABD3SAI4_9LAMI</name>
<evidence type="ECO:0000313" key="4">
    <source>
        <dbReference type="Proteomes" id="UP001634393"/>
    </source>
</evidence>
<evidence type="ECO:0000313" key="3">
    <source>
        <dbReference type="EMBL" id="KAL3821433.1"/>
    </source>
</evidence>
<evidence type="ECO:0000259" key="2">
    <source>
        <dbReference type="PROSITE" id="PS50891"/>
    </source>
</evidence>
<dbReference type="PROSITE" id="PS50891">
    <property type="entry name" value="LOB"/>
    <property type="match status" value="1"/>
</dbReference>
<dbReference type="PANTHER" id="PTHR31301:SF19">
    <property type="entry name" value="LOB DOMAIN-CONTAINING PROTEIN 2"/>
    <property type="match status" value="1"/>
</dbReference>
<keyword evidence="4" id="KW-1185">Reference proteome</keyword>
<organism evidence="3 4">
    <name type="scientific">Penstemon smallii</name>
    <dbReference type="NCBI Taxonomy" id="265156"/>
    <lineage>
        <taxon>Eukaryota</taxon>
        <taxon>Viridiplantae</taxon>
        <taxon>Streptophyta</taxon>
        <taxon>Embryophyta</taxon>
        <taxon>Tracheophyta</taxon>
        <taxon>Spermatophyta</taxon>
        <taxon>Magnoliopsida</taxon>
        <taxon>eudicotyledons</taxon>
        <taxon>Gunneridae</taxon>
        <taxon>Pentapetalae</taxon>
        <taxon>asterids</taxon>
        <taxon>lamiids</taxon>
        <taxon>Lamiales</taxon>
        <taxon>Plantaginaceae</taxon>
        <taxon>Cheloneae</taxon>
        <taxon>Penstemon</taxon>
    </lineage>
</organism>
<dbReference type="Pfam" id="PF03195">
    <property type="entry name" value="LOB"/>
    <property type="match status" value="1"/>
</dbReference>
<proteinExistence type="inferred from homology"/>
<reference evidence="3 4" key="1">
    <citation type="submission" date="2024-12" db="EMBL/GenBank/DDBJ databases">
        <title>The unique morphological basis and parallel evolutionary history of personate flowers in Penstemon.</title>
        <authorList>
            <person name="Depatie T.H."/>
            <person name="Wessinger C.A."/>
        </authorList>
    </citation>
    <scope>NUCLEOTIDE SEQUENCE [LARGE SCALE GENOMIC DNA]</scope>
    <source>
        <strain evidence="3">WTNN_2</strain>
        <tissue evidence="3">Leaf</tissue>
    </source>
</reference>
<sequence length="209" mass="23801">MQRITNNTSASACASCKHQRKKCTEKCVLAPFFPVEKTRDFQAVHRVFGVSNVTKIIVNLNEQDRRRAVESLVWEAVCRQKDPILGPYGEYRRVCEELRLYKIHYQQILQLHTQGNLVYKSATTQGIMGWNNNITNNNIVHTNGNSVVDLCTFGYSSHQIIQERDNGSALILPNQQNLANSFNQQYFLTGPFNPMDSKSVESTLWEGSS</sequence>
<dbReference type="Proteomes" id="UP001634393">
    <property type="component" value="Unassembled WGS sequence"/>
</dbReference>
<gene>
    <name evidence="3" type="ORF">ACJIZ3_007338</name>
</gene>
<evidence type="ECO:0000256" key="1">
    <source>
        <dbReference type="ARBA" id="ARBA00005474"/>
    </source>
</evidence>
<dbReference type="AlphaFoldDB" id="A0ABD3SAI4"/>
<dbReference type="InterPro" id="IPR004883">
    <property type="entry name" value="LOB"/>
</dbReference>